<sequence length="121" mass="13271">MSAEGSTETRARCDLLVSSPVARYMTPYKEERKLAIRDARTATYTPIIFPATYTPINYTPIVFFTRRSEAQCSHCHQSSPPTCTSRNPPPASNSPASPTVESHARMLGPVPLSSPTLMLSL</sequence>
<accession>A0A7S0N2V9</accession>
<name>A0A7S0N2V9_9CRYP</name>
<feature type="compositionally biased region" description="Polar residues" evidence="1">
    <location>
        <begin position="74"/>
        <end position="86"/>
    </location>
</feature>
<gene>
    <name evidence="2" type="ORF">CCUR1050_LOCUS30800</name>
</gene>
<dbReference type="EMBL" id="HBEZ01056064">
    <property type="protein sequence ID" value="CAD8658525.1"/>
    <property type="molecule type" value="Transcribed_RNA"/>
</dbReference>
<evidence type="ECO:0000256" key="1">
    <source>
        <dbReference type="SAM" id="MobiDB-lite"/>
    </source>
</evidence>
<dbReference type="AlphaFoldDB" id="A0A7S0N2V9"/>
<evidence type="ECO:0000313" key="2">
    <source>
        <dbReference type="EMBL" id="CAD8658525.1"/>
    </source>
</evidence>
<feature type="region of interest" description="Disordered" evidence="1">
    <location>
        <begin position="74"/>
        <end position="109"/>
    </location>
</feature>
<protein>
    <submittedName>
        <fullName evidence="2">Uncharacterized protein</fullName>
    </submittedName>
</protein>
<proteinExistence type="predicted"/>
<reference evidence="2" key="1">
    <citation type="submission" date="2021-01" db="EMBL/GenBank/DDBJ databases">
        <authorList>
            <person name="Corre E."/>
            <person name="Pelletier E."/>
            <person name="Niang G."/>
            <person name="Scheremetjew M."/>
            <person name="Finn R."/>
            <person name="Kale V."/>
            <person name="Holt S."/>
            <person name="Cochrane G."/>
            <person name="Meng A."/>
            <person name="Brown T."/>
            <person name="Cohen L."/>
        </authorList>
    </citation>
    <scope>NUCLEOTIDE SEQUENCE</scope>
    <source>
        <strain evidence="2">CCAP979/52</strain>
    </source>
</reference>
<organism evidence="2">
    <name type="scientific">Cryptomonas curvata</name>
    <dbReference type="NCBI Taxonomy" id="233186"/>
    <lineage>
        <taxon>Eukaryota</taxon>
        <taxon>Cryptophyceae</taxon>
        <taxon>Cryptomonadales</taxon>
        <taxon>Cryptomonadaceae</taxon>
        <taxon>Cryptomonas</taxon>
    </lineage>
</organism>